<dbReference type="Gene3D" id="3.30.470.20">
    <property type="entry name" value="ATP-grasp fold, B domain"/>
    <property type="match status" value="1"/>
</dbReference>
<dbReference type="Proteomes" id="UP000194632">
    <property type="component" value="Unassembled WGS sequence"/>
</dbReference>
<sequence>MNSAGKAHVLITFGRSFLTLELARLMAAAGHRVSIVDSIPVGIGRFSNAVSDFHRVPPPKFEPLAYCHALARIVSENDVDMVIPVHEETDIIAMLAEVFPPECRLFLSDFTTENRLHNKYDFQELLVELGIPTRKFARVTGPEDVGSLDFTQPFALKRCYSRGSQKVHKVTPGDPLTWLEHDEQNPWIAQEWASGNNYCTYSVCHEGRVYAHATYPVDYAIDGSSCLNFRSVDHPQIADWVRDFVRRVNFTGQIGFDFIEDRNGSGDAADLFCIECNPRATSGIMMFTPEDGVDRAFLGTWNPDDGPITPGSGVDKMIGLGMLLYGWRSSSRKDRTLRDFVRDFRGASDVVKSPGDQKPALMLPFAYAGILRSCLKYRVGLAEGFMHDHEWDGLRISL</sequence>
<keyword evidence="1" id="KW-0436">Ligase</keyword>
<organism evidence="1 2">
    <name type="scientific">Gordonia lacunae</name>
    <dbReference type="NCBI Taxonomy" id="417102"/>
    <lineage>
        <taxon>Bacteria</taxon>
        <taxon>Bacillati</taxon>
        <taxon>Actinomycetota</taxon>
        <taxon>Actinomycetes</taxon>
        <taxon>Mycobacteriales</taxon>
        <taxon>Gordoniaceae</taxon>
        <taxon>Gordonia</taxon>
    </lineage>
</organism>
<dbReference type="Gene3D" id="3.40.50.20">
    <property type="match status" value="1"/>
</dbReference>
<name>A0A243QE82_9ACTN</name>
<accession>A0A243QE82</accession>
<dbReference type="GO" id="GO:0016874">
    <property type="term" value="F:ligase activity"/>
    <property type="evidence" value="ECO:0007669"/>
    <property type="project" value="UniProtKB-KW"/>
</dbReference>
<dbReference type="SUPFAM" id="SSF56059">
    <property type="entry name" value="Glutathione synthetase ATP-binding domain-like"/>
    <property type="match status" value="1"/>
</dbReference>
<gene>
    <name evidence="1" type="ORF">CA982_04925</name>
</gene>
<dbReference type="EMBL" id="NGFO01000004">
    <property type="protein sequence ID" value="OUC80042.1"/>
    <property type="molecule type" value="Genomic_DNA"/>
</dbReference>
<protein>
    <submittedName>
        <fullName evidence="1">Carboxylate--amine ligase</fullName>
    </submittedName>
</protein>
<reference evidence="1 2" key="1">
    <citation type="submission" date="2017-05" db="EMBL/GenBank/DDBJ databases">
        <title>Biotechnological potential of actinobacteria isolated from South African environments.</title>
        <authorList>
            <person name="Le Roes-Hill M."/>
            <person name="Prins A."/>
            <person name="Durrell K.A."/>
        </authorList>
    </citation>
    <scope>NUCLEOTIDE SEQUENCE [LARGE SCALE GENOMIC DNA]</scope>
    <source>
        <strain evidence="1">BS2</strain>
    </source>
</reference>
<evidence type="ECO:0000313" key="1">
    <source>
        <dbReference type="EMBL" id="OUC80042.1"/>
    </source>
</evidence>
<dbReference type="STRING" id="417102.CA982_04925"/>
<keyword evidence="2" id="KW-1185">Reference proteome</keyword>
<proteinExistence type="predicted"/>
<dbReference type="OrthoDB" id="40611at2"/>
<dbReference type="RefSeq" id="WP_086534233.1">
    <property type="nucleotide sequence ID" value="NZ_NGFO01000004.1"/>
</dbReference>
<evidence type="ECO:0000313" key="2">
    <source>
        <dbReference type="Proteomes" id="UP000194632"/>
    </source>
</evidence>
<dbReference type="AlphaFoldDB" id="A0A243QE82"/>
<comment type="caution">
    <text evidence="1">The sequence shown here is derived from an EMBL/GenBank/DDBJ whole genome shotgun (WGS) entry which is preliminary data.</text>
</comment>